<dbReference type="RefSeq" id="WP_036268985.1">
    <property type="nucleotide sequence ID" value="NZ_OX458333.1"/>
</dbReference>
<evidence type="ECO:0000256" key="3">
    <source>
        <dbReference type="ARBA" id="ARBA00023015"/>
    </source>
</evidence>
<dbReference type="InterPro" id="IPR010985">
    <property type="entry name" value="Ribbon_hlx_hlx"/>
</dbReference>
<reference evidence="7 8" key="1">
    <citation type="submission" date="2023-03" db="EMBL/GenBank/DDBJ databases">
        <authorList>
            <person name="Pearce D."/>
        </authorList>
    </citation>
    <scope>NUCLEOTIDE SEQUENCE [LARGE SCALE GENOMIC DNA]</scope>
    <source>
        <strain evidence="7">Msz</strain>
    </source>
</reference>
<keyword evidence="4" id="KW-0238">DNA-binding</keyword>
<evidence type="ECO:0000256" key="1">
    <source>
        <dbReference type="ARBA" id="ARBA00022491"/>
    </source>
</evidence>
<evidence type="ECO:0000256" key="5">
    <source>
        <dbReference type="ARBA" id="ARBA00023163"/>
    </source>
</evidence>
<dbReference type="Proteomes" id="UP001162030">
    <property type="component" value="Chromosome"/>
</dbReference>
<sequence length="63" mass="7283">MAIQEKRLKTESINVRVKPEIKRLAEELAERENRTLSNWVESLILREAEKAGIRPKRGPGSTR</sequence>
<name>A0ABN8WXT1_9GAMM</name>
<evidence type="ECO:0000313" key="8">
    <source>
        <dbReference type="Proteomes" id="UP001162030"/>
    </source>
</evidence>
<dbReference type="SUPFAM" id="SSF47598">
    <property type="entry name" value="Ribbon-helix-helix"/>
    <property type="match status" value="1"/>
</dbReference>
<proteinExistence type="predicted"/>
<keyword evidence="8" id="KW-1185">Reference proteome</keyword>
<evidence type="ECO:0000313" key="7">
    <source>
        <dbReference type="EMBL" id="CAI8748599.1"/>
    </source>
</evidence>
<keyword evidence="1" id="KW-0678">Repressor</keyword>
<evidence type="ECO:0000256" key="4">
    <source>
        <dbReference type="ARBA" id="ARBA00023125"/>
    </source>
</evidence>
<keyword evidence="5" id="KW-0804">Transcription</keyword>
<keyword evidence="3" id="KW-0805">Transcription regulation</keyword>
<evidence type="ECO:0000256" key="2">
    <source>
        <dbReference type="ARBA" id="ARBA00022689"/>
    </source>
</evidence>
<dbReference type="Pfam" id="PF10723">
    <property type="entry name" value="RepB-RCR_reg"/>
    <property type="match status" value="1"/>
</dbReference>
<evidence type="ECO:0000256" key="6">
    <source>
        <dbReference type="ARBA" id="ARBA00031853"/>
    </source>
</evidence>
<protein>
    <recommendedName>
        <fullName evidence="6">Protein CopB</fullName>
    </recommendedName>
</protein>
<organism evidence="7 8">
    <name type="scientific">Methylocaldum szegediense</name>
    <dbReference type="NCBI Taxonomy" id="73780"/>
    <lineage>
        <taxon>Bacteria</taxon>
        <taxon>Pseudomonadati</taxon>
        <taxon>Pseudomonadota</taxon>
        <taxon>Gammaproteobacteria</taxon>
        <taxon>Methylococcales</taxon>
        <taxon>Methylococcaceae</taxon>
        <taxon>Methylocaldum</taxon>
    </lineage>
</organism>
<dbReference type="Gene3D" id="1.20.5.780">
    <property type="entry name" value="Single helix bin"/>
    <property type="match status" value="1"/>
</dbReference>
<dbReference type="EMBL" id="OX458333">
    <property type="protein sequence ID" value="CAI8748599.1"/>
    <property type="molecule type" value="Genomic_DNA"/>
</dbReference>
<gene>
    <name evidence="7" type="ORF">MSZNOR_0604</name>
</gene>
<keyword evidence="2" id="KW-0615">Plasmid copy control</keyword>
<dbReference type="InterPro" id="IPR019661">
    <property type="entry name" value="RepA2"/>
</dbReference>
<accession>A0ABN8WXT1</accession>